<dbReference type="SMART" id="SM00906">
    <property type="entry name" value="Fungal_trans"/>
    <property type="match status" value="1"/>
</dbReference>
<evidence type="ECO:0000256" key="3">
    <source>
        <dbReference type="ARBA" id="ARBA00023242"/>
    </source>
</evidence>
<evidence type="ECO:0000256" key="4">
    <source>
        <dbReference type="SAM" id="MobiDB-lite"/>
    </source>
</evidence>
<feature type="region of interest" description="Disordered" evidence="4">
    <location>
        <begin position="1"/>
        <end position="24"/>
    </location>
</feature>
<evidence type="ECO:0000256" key="1">
    <source>
        <dbReference type="ARBA" id="ARBA00004123"/>
    </source>
</evidence>
<dbReference type="RefSeq" id="XP_066712352.1">
    <property type="nucleotide sequence ID" value="XM_066863242.1"/>
</dbReference>
<dbReference type="Pfam" id="PF04082">
    <property type="entry name" value="Fungal_trans"/>
    <property type="match status" value="1"/>
</dbReference>
<keyword evidence="7" id="KW-1185">Reference proteome</keyword>
<dbReference type="SUPFAM" id="SSF57701">
    <property type="entry name" value="Zn2/Cys6 DNA-binding domain"/>
    <property type="match status" value="1"/>
</dbReference>
<organism evidence="6 7">
    <name type="scientific">Apiospora phragmitis</name>
    <dbReference type="NCBI Taxonomy" id="2905665"/>
    <lineage>
        <taxon>Eukaryota</taxon>
        <taxon>Fungi</taxon>
        <taxon>Dikarya</taxon>
        <taxon>Ascomycota</taxon>
        <taxon>Pezizomycotina</taxon>
        <taxon>Sordariomycetes</taxon>
        <taxon>Xylariomycetidae</taxon>
        <taxon>Amphisphaeriales</taxon>
        <taxon>Apiosporaceae</taxon>
        <taxon>Apiospora</taxon>
    </lineage>
</organism>
<feature type="region of interest" description="Disordered" evidence="4">
    <location>
        <begin position="611"/>
        <end position="630"/>
    </location>
</feature>
<dbReference type="CDD" id="cd00067">
    <property type="entry name" value="GAL4"/>
    <property type="match status" value="1"/>
</dbReference>
<evidence type="ECO:0000259" key="5">
    <source>
        <dbReference type="PROSITE" id="PS50048"/>
    </source>
</evidence>
<proteinExistence type="predicted"/>
<dbReference type="Pfam" id="PF00172">
    <property type="entry name" value="Zn_clus"/>
    <property type="match status" value="1"/>
</dbReference>
<comment type="subcellular location">
    <subcellularLocation>
        <location evidence="1">Nucleus</location>
    </subcellularLocation>
</comment>
<protein>
    <recommendedName>
        <fullName evidence="5">Zn(2)-C6 fungal-type domain-containing protein</fullName>
    </recommendedName>
</protein>
<dbReference type="PROSITE" id="PS00463">
    <property type="entry name" value="ZN2_CY6_FUNGAL_1"/>
    <property type="match status" value="1"/>
</dbReference>
<keyword evidence="2" id="KW-0479">Metal-binding</keyword>
<dbReference type="Gene3D" id="4.10.240.10">
    <property type="entry name" value="Zn(2)-C6 fungal-type DNA-binding domain"/>
    <property type="match status" value="1"/>
</dbReference>
<dbReference type="InterPro" id="IPR007219">
    <property type="entry name" value="XnlR_reg_dom"/>
</dbReference>
<feature type="domain" description="Zn(2)-C6 fungal-type" evidence="5">
    <location>
        <begin position="28"/>
        <end position="57"/>
    </location>
</feature>
<accession>A0ABR1TWI4</accession>
<feature type="region of interest" description="Disordered" evidence="4">
    <location>
        <begin position="646"/>
        <end position="670"/>
    </location>
</feature>
<dbReference type="PANTHER" id="PTHR31001">
    <property type="entry name" value="UNCHARACTERIZED TRANSCRIPTIONAL REGULATORY PROTEIN"/>
    <property type="match status" value="1"/>
</dbReference>
<keyword evidence="3" id="KW-0539">Nucleus</keyword>
<dbReference type="PANTHER" id="PTHR31001:SF57">
    <property type="entry name" value="ZN(II)2CYS6 TRANSCRIPTION FACTOR (EUROFUNG)"/>
    <property type="match status" value="1"/>
</dbReference>
<dbReference type="SMART" id="SM00066">
    <property type="entry name" value="GAL4"/>
    <property type="match status" value="1"/>
</dbReference>
<dbReference type="GeneID" id="92096305"/>
<reference evidence="6 7" key="1">
    <citation type="submission" date="2023-01" db="EMBL/GenBank/DDBJ databases">
        <title>Analysis of 21 Apiospora genomes using comparative genomics revels a genus with tremendous synthesis potential of carbohydrate active enzymes and secondary metabolites.</title>
        <authorList>
            <person name="Sorensen T."/>
        </authorList>
    </citation>
    <scope>NUCLEOTIDE SEQUENCE [LARGE SCALE GENOMIC DNA]</scope>
    <source>
        <strain evidence="6 7">CBS 135458</strain>
    </source>
</reference>
<dbReference type="PROSITE" id="PS50048">
    <property type="entry name" value="ZN2_CY6_FUNGAL_2"/>
    <property type="match status" value="1"/>
</dbReference>
<name>A0ABR1TWI4_9PEZI</name>
<comment type="caution">
    <text evidence="6">The sequence shown here is derived from an EMBL/GenBank/DDBJ whole genome shotgun (WGS) entry which is preliminary data.</text>
</comment>
<dbReference type="CDD" id="cd12148">
    <property type="entry name" value="fungal_TF_MHR"/>
    <property type="match status" value="1"/>
</dbReference>
<feature type="region of interest" description="Disordered" evidence="4">
    <location>
        <begin position="91"/>
        <end position="134"/>
    </location>
</feature>
<dbReference type="InterPro" id="IPR036864">
    <property type="entry name" value="Zn2-C6_fun-type_DNA-bd_sf"/>
</dbReference>
<gene>
    <name evidence="6" type="ORF">PG994_011833</name>
</gene>
<sequence>MMAAPGPITGGDTLPISADVSGGRNLRSCQSCRARKIKCDRQQPCSNCARVDVNCVYPSGRGRAPKRPRKATESYVADRLSRLEAVIRELDSRSHSRGQVAGEGNGLGKPGTSAASGIGQGQSGTDQSANERSSRLMVREQTSYYVNNNALWGNLADEVEELREMLLDPGSGDEVLSPSTLGGSSLASSSLGTNAAIFGYRSVAHSLHSLHPSLAQAVALFRVFTENVAPMVRIFHLPTLSRDYWDALASLDSIGKDTEAVLFTVYYTAVISLSPQKCMEVLNMPREQALAQFRFAVEQSLARANLLNTQSMTLLQAATCFVLALRNEDDSRTPWSLASLIYHTAQTMGLQRDGTRFGLKPFETEMRRRLWWHICLLDNRSSEYHGFEPFVNDLAFDTKPPLNINDSDIDPNTPEFPPERNGVTEMTFCLIRIEVMAAVWKMFRKPDAASDAKGMQQRMCCCSSNCDLSIPSQLIVSLTPHLILKRLWLMMHAPRTTKGDSSSQLQTSGSYDARVRDQLFRTSIEILELSGRLLLDPLLSPWHWHSHTYIQWSAVALVLSELCARPPSADCDRAWECVQKAYDIWKLNERAQRGTLWRPIRRMMAKARYMREMQQTEPKKRDQDSSAQLNASAAAAAVDPALLSAASSTRPLEPGSDSTPSSAYTAGGDSQLEALPCPGDLGIFGDMFGDLFSMDFSEDFFNTLRGLT</sequence>
<dbReference type="InterPro" id="IPR050613">
    <property type="entry name" value="Sec_Metabolite_Reg"/>
</dbReference>
<evidence type="ECO:0000256" key="2">
    <source>
        <dbReference type="ARBA" id="ARBA00022723"/>
    </source>
</evidence>
<dbReference type="InterPro" id="IPR001138">
    <property type="entry name" value="Zn2Cys6_DnaBD"/>
</dbReference>
<evidence type="ECO:0000313" key="7">
    <source>
        <dbReference type="Proteomes" id="UP001480595"/>
    </source>
</evidence>
<evidence type="ECO:0000313" key="6">
    <source>
        <dbReference type="EMBL" id="KAK8050103.1"/>
    </source>
</evidence>
<dbReference type="Proteomes" id="UP001480595">
    <property type="component" value="Unassembled WGS sequence"/>
</dbReference>
<dbReference type="EMBL" id="JAQQWL010000011">
    <property type="protein sequence ID" value="KAK8050103.1"/>
    <property type="molecule type" value="Genomic_DNA"/>
</dbReference>